<evidence type="ECO:0000313" key="3">
    <source>
        <dbReference type="Proteomes" id="UP000253919"/>
    </source>
</evidence>
<comment type="caution">
    <text evidence="2">The sequence shown here is derived from an EMBL/GenBank/DDBJ whole genome shotgun (WGS) entry which is preliminary data.</text>
</comment>
<feature type="signal peptide" evidence="1">
    <location>
        <begin position="1"/>
        <end position="20"/>
    </location>
</feature>
<name>A0A369QFI3_9BACT</name>
<dbReference type="RefSeq" id="WP_115371217.1">
    <property type="nucleotide sequence ID" value="NZ_QASA01000001.1"/>
</dbReference>
<feature type="chain" id="PRO_5016794776" evidence="1">
    <location>
        <begin position="21"/>
        <end position="62"/>
    </location>
</feature>
<evidence type="ECO:0000256" key="1">
    <source>
        <dbReference type="SAM" id="SignalP"/>
    </source>
</evidence>
<organism evidence="2 3">
    <name type="scientific">Adhaeribacter pallidiroseus</name>
    <dbReference type="NCBI Taxonomy" id="2072847"/>
    <lineage>
        <taxon>Bacteria</taxon>
        <taxon>Pseudomonadati</taxon>
        <taxon>Bacteroidota</taxon>
        <taxon>Cytophagia</taxon>
        <taxon>Cytophagales</taxon>
        <taxon>Hymenobacteraceae</taxon>
        <taxon>Adhaeribacter</taxon>
    </lineage>
</organism>
<reference evidence="2 3" key="1">
    <citation type="submission" date="2018-04" db="EMBL/GenBank/DDBJ databases">
        <title>Adhaeribacter sp. HMF7616 genome sequencing and assembly.</title>
        <authorList>
            <person name="Kang H."/>
            <person name="Kang J."/>
            <person name="Cha I."/>
            <person name="Kim H."/>
            <person name="Joh K."/>
        </authorList>
    </citation>
    <scope>NUCLEOTIDE SEQUENCE [LARGE SCALE GENOMIC DNA]</scope>
    <source>
        <strain evidence="2 3">HMF7616</strain>
    </source>
</reference>
<dbReference type="Proteomes" id="UP000253919">
    <property type="component" value="Unassembled WGS sequence"/>
</dbReference>
<keyword evidence="3" id="KW-1185">Reference proteome</keyword>
<protein>
    <submittedName>
        <fullName evidence="2">Uncharacterized protein</fullName>
    </submittedName>
</protein>
<sequence length="62" mass="7091">MKKWNILIGLFLLFTLVVNAQSPTDSLRGKKLNEVTVTGRKSNIERLPRLKDTFLFSGKKTK</sequence>
<dbReference type="AlphaFoldDB" id="A0A369QFI3"/>
<accession>A0A369QFI3</accession>
<dbReference type="EMBL" id="QASA01000001">
    <property type="protein sequence ID" value="RDC61649.1"/>
    <property type="molecule type" value="Genomic_DNA"/>
</dbReference>
<dbReference type="OrthoDB" id="9759247at2"/>
<gene>
    <name evidence="2" type="ORF">AHMF7616_00229</name>
</gene>
<evidence type="ECO:0000313" key="2">
    <source>
        <dbReference type="EMBL" id="RDC61649.1"/>
    </source>
</evidence>
<keyword evidence="1" id="KW-0732">Signal</keyword>
<proteinExistence type="predicted"/>